<feature type="compositionally biased region" description="Low complexity" evidence="2">
    <location>
        <begin position="511"/>
        <end position="527"/>
    </location>
</feature>
<dbReference type="EMBL" id="JWIO01000008">
    <property type="protein sequence ID" value="KLL12072.1"/>
    <property type="molecule type" value="Genomic_DNA"/>
</dbReference>
<feature type="compositionally biased region" description="Basic and acidic residues" evidence="2">
    <location>
        <begin position="528"/>
        <end position="539"/>
    </location>
</feature>
<name>A0ABR5F5V1_9ACTN</name>
<evidence type="ECO:0000256" key="3">
    <source>
        <dbReference type="SAM" id="Phobius"/>
    </source>
</evidence>
<evidence type="ECO:0000259" key="5">
    <source>
        <dbReference type="Pfam" id="PF13399"/>
    </source>
</evidence>
<organism evidence="6 7">
    <name type="scientific">Protofrankia coriariae</name>
    <dbReference type="NCBI Taxonomy" id="1562887"/>
    <lineage>
        <taxon>Bacteria</taxon>
        <taxon>Bacillati</taxon>
        <taxon>Actinomycetota</taxon>
        <taxon>Actinomycetes</taxon>
        <taxon>Frankiales</taxon>
        <taxon>Frankiaceae</taxon>
        <taxon>Protofrankia</taxon>
    </lineage>
</organism>
<accession>A0ABR5F5V1</accession>
<gene>
    <name evidence="6" type="ORF">FrCorBMG51_07440</name>
</gene>
<feature type="compositionally biased region" description="Low complexity" evidence="2">
    <location>
        <begin position="564"/>
        <end position="575"/>
    </location>
</feature>
<dbReference type="PANTHER" id="PTHR33392">
    <property type="entry name" value="POLYISOPRENYL-TEICHOIC ACID--PEPTIDOGLYCAN TEICHOIC ACID TRANSFERASE TAGU"/>
    <property type="match status" value="1"/>
</dbReference>
<keyword evidence="3" id="KW-0812">Transmembrane</keyword>
<evidence type="ECO:0000313" key="7">
    <source>
        <dbReference type="Proteomes" id="UP000035425"/>
    </source>
</evidence>
<feature type="transmembrane region" description="Helical" evidence="3">
    <location>
        <begin position="53"/>
        <end position="76"/>
    </location>
</feature>
<dbReference type="Proteomes" id="UP000035425">
    <property type="component" value="Unassembled WGS sequence"/>
</dbReference>
<dbReference type="Pfam" id="PF03816">
    <property type="entry name" value="LytR_cpsA_psr"/>
    <property type="match status" value="1"/>
</dbReference>
<keyword evidence="3" id="KW-1133">Transmembrane helix</keyword>
<feature type="compositionally biased region" description="Gly residues" evidence="2">
    <location>
        <begin position="549"/>
        <end position="563"/>
    </location>
</feature>
<feature type="domain" description="Cell envelope-related transcriptional attenuator" evidence="4">
    <location>
        <begin position="132"/>
        <end position="282"/>
    </location>
</feature>
<feature type="region of interest" description="Disordered" evidence="2">
    <location>
        <begin position="507"/>
        <end position="595"/>
    </location>
</feature>
<dbReference type="Gene3D" id="3.30.70.2390">
    <property type="match status" value="1"/>
</dbReference>
<comment type="similarity">
    <text evidence="1">Belongs to the LytR/CpsA/Psr (LCP) family.</text>
</comment>
<sequence>MTATTRVSVDQPASTTPPPGPRRVRRARPRARWRWFLRTARERRRQRSLTGKLLLALAAVLSMSIVVTSVGGYFAYRYFDSQITRVTLALGDDHERPAAAPPGSTNFLLVGSDSRAGTGNMYQRQEVVAGERSDTTMLAHLDANGTTTLVSFPRDTLVRVPGHGRNKLNSAITTGGPSLLIKTIENLTDIKIDHFVSIDLAGFKAMTDAIGGVTVCVRALPDGSRSNLRDDYSQWRGVVGENHLNGEQALAFVRQRYGLPDGDFDRIRRQQQFISAVFQKATSSGVLTNPAKLEGLLTAATGALTVDADTTADDLRNLATRLRGMSANAISFETIPVHSPTRAEGANAAGEIAPFGSVQIYDPDELETFLAPLRGRGSSASQPSQRPGTPTPVPTPPATATTPTPTGRTPLRPSSITLDVLNGTPTGGLATSAARELAAAGFRIAHVSSAANRHTATSLVRYGPGSLAAARTVAAAVPGAQLREDPALSERVTLVLGTGFKGVNTKALAVTPGPADTPTDTPTASPEDATRATDPEGSARPDSGAGATDAGGTGGTGTGGTGTATGRPGSTGARPSPTPPPPPVTAAELTAGCTF</sequence>
<dbReference type="RefSeq" id="WP_047222334.1">
    <property type="nucleotide sequence ID" value="NZ_JWIO01000008.1"/>
</dbReference>
<comment type="caution">
    <text evidence="6">The sequence shown here is derived from an EMBL/GenBank/DDBJ whole genome shotgun (WGS) entry which is preliminary data.</text>
</comment>
<evidence type="ECO:0000256" key="1">
    <source>
        <dbReference type="ARBA" id="ARBA00006068"/>
    </source>
</evidence>
<dbReference type="PANTHER" id="PTHR33392:SF6">
    <property type="entry name" value="POLYISOPRENYL-TEICHOIC ACID--PEPTIDOGLYCAN TEICHOIC ACID TRANSFERASE TAGU"/>
    <property type="match status" value="1"/>
</dbReference>
<dbReference type="InterPro" id="IPR027381">
    <property type="entry name" value="LytR/CpsA/Psr_C"/>
</dbReference>
<feature type="compositionally biased region" description="Polar residues" evidence="2">
    <location>
        <begin position="1"/>
        <end position="14"/>
    </location>
</feature>
<reference evidence="6 7" key="1">
    <citation type="submission" date="2014-12" db="EMBL/GenBank/DDBJ databases">
        <title>Frankia sp. BMG5.1 draft genome.</title>
        <authorList>
            <person name="Gtari M."/>
            <person name="Ghodhbane-Gtari F."/>
            <person name="Nouioui I."/>
            <person name="Ktari A."/>
            <person name="Hezbri K."/>
            <person name="Mimouni W."/>
            <person name="Sbissi I."/>
            <person name="Ayari A."/>
            <person name="Yamanaka T."/>
            <person name="Normand P."/>
            <person name="Tisa L.S."/>
            <person name="Boudabous A."/>
        </authorList>
    </citation>
    <scope>NUCLEOTIDE SEQUENCE [LARGE SCALE GENOMIC DNA]</scope>
    <source>
        <strain evidence="6 7">BMG5.1</strain>
    </source>
</reference>
<proteinExistence type="inferred from homology"/>
<dbReference type="InterPro" id="IPR050922">
    <property type="entry name" value="LytR/CpsA/Psr_CW_biosynth"/>
</dbReference>
<evidence type="ECO:0000313" key="6">
    <source>
        <dbReference type="EMBL" id="KLL12072.1"/>
    </source>
</evidence>
<dbReference type="Gene3D" id="3.40.630.190">
    <property type="entry name" value="LCP protein"/>
    <property type="match status" value="1"/>
</dbReference>
<dbReference type="NCBIfam" id="TIGR00350">
    <property type="entry name" value="lytR_cpsA_psr"/>
    <property type="match status" value="1"/>
</dbReference>
<dbReference type="Pfam" id="PF13399">
    <property type="entry name" value="LytR_C"/>
    <property type="match status" value="1"/>
</dbReference>
<evidence type="ECO:0000259" key="4">
    <source>
        <dbReference type="Pfam" id="PF03816"/>
    </source>
</evidence>
<evidence type="ECO:0000256" key="2">
    <source>
        <dbReference type="SAM" id="MobiDB-lite"/>
    </source>
</evidence>
<feature type="compositionally biased region" description="Low complexity" evidence="2">
    <location>
        <begin position="398"/>
        <end position="410"/>
    </location>
</feature>
<protein>
    <submittedName>
        <fullName evidence="6">Transcriptional regulator</fullName>
    </submittedName>
</protein>
<feature type="region of interest" description="Disordered" evidence="2">
    <location>
        <begin position="1"/>
        <end position="27"/>
    </location>
</feature>
<feature type="region of interest" description="Disordered" evidence="2">
    <location>
        <begin position="374"/>
        <end position="416"/>
    </location>
</feature>
<feature type="domain" description="LytR/CpsA/Psr regulator C-terminal" evidence="5">
    <location>
        <begin position="416"/>
        <end position="500"/>
    </location>
</feature>
<dbReference type="InterPro" id="IPR004474">
    <property type="entry name" value="LytR_CpsA_psr"/>
</dbReference>
<keyword evidence="3" id="KW-0472">Membrane</keyword>
<keyword evidence="7" id="KW-1185">Reference proteome</keyword>